<dbReference type="PRINTS" id="PR00702">
    <property type="entry name" value="ACRIFLAVINRP"/>
</dbReference>
<evidence type="ECO:0000256" key="8">
    <source>
        <dbReference type="ARBA" id="ARBA00023136"/>
    </source>
</evidence>
<comment type="similarity">
    <text evidence="9">Belongs to the SecD/SecF family. SecD subfamily.</text>
</comment>
<protein>
    <recommendedName>
        <fullName evidence="9">Protein translocase subunit SecD</fullName>
    </recommendedName>
</protein>
<dbReference type="GO" id="GO:0015450">
    <property type="term" value="F:protein-transporting ATPase activity"/>
    <property type="evidence" value="ECO:0007669"/>
    <property type="project" value="InterPro"/>
</dbReference>
<evidence type="ECO:0000256" key="5">
    <source>
        <dbReference type="ARBA" id="ARBA00022927"/>
    </source>
</evidence>
<reference evidence="13 14" key="1">
    <citation type="journal article" date="2016" name="Nat. Commun.">
        <title>Thousands of microbial genomes shed light on interconnected biogeochemical processes in an aquifer system.</title>
        <authorList>
            <person name="Anantharaman K."/>
            <person name="Brown C.T."/>
            <person name="Hug L.A."/>
            <person name="Sharon I."/>
            <person name="Castelle C.J."/>
            <person name="Probst A.J."/>
            <person name="Thomas B.C."/>
            <person name="Singh A."/>
            <person name="Wilkins M.J."/>
            <person name="Karaoz U."/>
            <person name="Brodie E.L."/>
            <person name="Williams K.H."/>
            <person name="Hubbard S.S."/>
            <person name="Banfield J.F."/>
        </authorList>
    </citation>
    <scope>NUCLEOTIDE SEQUENCE [LARGE SCALE GENOMIC DNA]</scope>
</reference>
<dbReference type="NCBIfam" id="TIGR00916">
    <property type="entry name" value="2A0604s01"/>
    <property type="match status" value="1"/>
</dbReference>
<keyword evidence="5 9" id="KW-0653">Protein transport</keyword>
<keyword evidence="3 9" id="KW-1003">Cell membrane</keyword>
<evidence type="ECO:0000256" key="2">
    <source>
        <dbReference type="ARBA" id="ARBA00022448"/>
    </source>
</evidence>
<dbReference type="Gene3D" id="3.30.1360.200">
    <property type="match status" value="1"/>
</dbReference>
<feature type="domain" description="Protein export membrane protein SecD/SecF C-terminal" evidence="10">
    <location>
        <begin position="276"/>
        <end position="448"/>
    </location>
</feature>
<dbReference type="PANTHER" id="PTHR30081">
    <property type="entry name" value="PROTEIN-EXPORT MEMBRANE PROTEIN SEC"/>
    <property type="match status" value="1"/>
</dbReference>
<feature type="transmembrane region" description="Helical" evidence="9">
    <location>
        <begin position="399"/>
        <end position="415"/>
    </location>
</feature>
<comment type="subcellular location">
    <subcellularLocation>
        <location evidence="1 9">Cell membrane</location>
        <topology evidence="1 9">Multi-pass membrane protein</topology>
    </subcellularLocation>
</comment>
<evidence type="ECO:0000256" key="7">
    <source>
        <dbReference type="ARBA" id="ARBA00023010"/>
    </source>
</evidence>
<gene>
    <name evidence="9" type="primary">secD</name>
    <name evidence="13" type="ORF">A2864_01920</name>
</gene>
<dbReference type="InterPro" id="IPR048631">
    <property type="entry name" value="SecD_1st"/>
</dbReference>
<dbReference type="InterPro" id="IPR054384">
    <property type="entry name" value="SecDF_P1_head"/>
</dbReference>
<dbReference type="InterPro" id="IPR055344">
    <property type="entry name" value="SecD_SecF_C_bact"/>
</dbReference>
<evidence type="ECO:0000256" key="3">
    <source>
        <dbReference type="ARBA" id="ARBA00022475"/>
    </source>
</evidence>
<keyword evidence="8 9" id="KW-0472">Membrane</keyword>
<accession>A0A1G1WK93</accession>
<feature type="domain" description="Protein translocase subunit SecDF P1" evidence="11">
    <location>
        <begin position="92"/>
        <end position="150"/>
    </location>
</feature>
<dbReference type="NCBIfam" id="TIGR01129">
    <property type="entry name" value="secD"/>
    <property type="match status" value="1"/>
</dbReference>
<dbReference type="Gene3D" id="1.20.1640.10">
    <property type="entry name" value="Multidrug efflux transporter AcrB transmembrane domain"/>
    <property type="match status" value="1"/>
</dbReference>
<evidence type="ECO:0000259" key="10">
    <source>
        <dbReference type="Pfam" id="PF02355"/>
    </source>
</evidence>
<dbReference type="GO" id="GO:0043952">
    <property type="term" value="P:protein transport by the Sec complex"/>
    <property type="evidence" value="ECO:0007669"/>
    <property type="project" value="UniProtKB-UniRule"/>
</dbReference>
<feature type="transmembrane region" description="Helical" evidence="9">
    <location>
        <begin position="325"/>
        <end position="341"/>
    </location>
</feature>
<comment type="function">
    <text evidence="9">Part of the Sec protein translocase complex. Interacts with the SecYEG preprotein conducting channel. SecDF uses the proton motive force (PMF) to complete protein translocation after the ATP-dependent function of SecA.</text>
</comment>
<dbReference type="Pfam" id="PF02355">
    <property type="entry name" value="SecD_SecF_C"/>
    <property type="match status" value="1"/>
</dbReference>
<comment type="caution">
    <text evidence="13">The sequence shown here is derived from an EMBL/GenBank/DDBJ whole genome shotgun (WGS) entry which is preliminary data.</text>
</comment>
<dbReference type="PANTHER" id="PTHR30081:SF1">
    <property type="entry name" value="PROTEIN TRANSLOCASE SUBUNIT SECD"/>
    <property type="match status" value="1"/>
</dbReference>
<dbReference type="InterPro" id="IPR022813">
    <property type="entry name" value="SecD/SecF_arch_bac"/>
</dbReference>
<feature type="domain" description="SecDF P1 head subdomain" evidence="12">
    <location>
        <begin position="176"/>
        <end position="274"/>
    </location>
</feature>
<dbReference type="InterPro" id="IPR001036">
    <property type="entry name" value="Acrflvin-R"/>
</dbReference>
<organism evidence="13 14">
    <name type="scientific">Candidatus Woykebacteria bacterium RIFCSPHIGHO2_01_FULL_39_12</name>
    <dbReference type="NCBI Taxonomy" id="1802599"/>
    <lineage>
        <taxon>Bacteria</taxon>
        <taxon>Candidatus Woykeibacteriota</taxon>
    </lineage>
</organism>
<dbReference type="FunFam" id="1.20.1640.10:FF:000004">
    <property type="entry name" value="Protein translocase subunit SecD"/>
    <property type="match status" value="1"/>
</dbReference>
<evidence type="ECO:0000259" key="11">
    <source>
        <dbReference type="Pfam" id="PF21760"/>
    </source>
</evidence>
<feature type="transmembrane region" description="Helical" evidence="9">
    <location>
        <begin position="347"/>
        <end position="368"/>
    </location>
</feature>
<keyword evidence="4 9" id="KW-0812">Transmembrane</keyword>
<evidence type="ECO:0000313" key="14">
    <source>
        <dbReference type="Proteomes" id="UP000177900"/>
    </source>
</evidence>
<dbReference type="AlphaFoldDB" id="A0A1G1WK93"/>
<dbReference type="Pfam" id="PF22599">
    <property type="entry name" value="SecDF_P1_head"/>
    <property type="match status" value="1"/>
</dbReference>
<evidence type="ECO:0000256" key="9">
    <source>
        <dbReference type="HAMAP-Rule" id="MF_01463"/>
    </source>
</evidence>
<evidence type="ECO:0000256" key="6">
    <source>
        <dbReference type="ARBA" id="ARBA00022989"/>
    </source>
</evidence>
<name>A0A1G1WK93_9BACT</name>
<evidence type="ECO:0000313" key="13">
    <source>
        <dbReference type="EMBL" id="OGY28122.1"/>
    </source>
</evidence>
<feature type="transmembrane region" description="Helical" evidence="9">
    <location>
        <begin position="421"/>
        <end position="444"/>
    </location>
</feature>
<dbReference type="GO" id="GO:0065002">
    <property type="term" value="P:intracellular protein transmembrane transport"/>
    <property type="evidence" value="ECO:0007669"/>
    <property type="project" value="UniProtKB-UniRule"/>
</dbReference>
<evidence type="ECO:0000256" key="4">
    <source>
        <dbReference type="ARBA" id="ARBA00022692"/>
    </source>
</evidence>
<keyword evidence="6 9" id="KW-1133">Transmembrane helix</keyword>
<proteinExistence type="inferred from homology"/>
<dbReference type="InterPro" id="IPR048634">
    <property type="entry name" value="SecD_SecF_C"/>
</dbReference>
<comment type="caution">
    <text evidence="9">Lacks conserved residue(s) required for the propagation of feature annotation.</text>
</comment>
<dbReference type="GO" id="GO:0005886">
    <property type="term" value="C:plasma membrane"/>
    <property type="evidence" value="ECO:0007669"/>
    <property type="project" value="UniProtKB-SubCell"/>
</dbReference>
<keyword evidence="7 9" id="KW-0811">Translocation</keyword>
<dbReference type="EMBL" id="MHCV01000002">
    <property type="protein sequence ID" value="OGY28122.1"/>
    <property type="molecule type" value="Genomic_DNA"/>
</dbReference>
<dbReference type="SUPFAM" id="SSF82866">
    <property type="entry name" value="Multidrug efflux transporter AcrB transmembrane domain"/>
    <property type="match status" value="1"/>
</dbReference>
<keyword evidence="2 9" id="KW-0813">Transport</keyword>
<dbReference type="Proteomes" id="UP000177900">
    <property type="component" value="Unassembled WGS sequence"/>
</dbReference>
<dbReference type="InterPro" id="IPR005791">
    <property type="entry name" value="SecD"/>
</dbReference>
<sequence length="452" mass="48877">MSRPRLIIAGIIILTVLAAIADLPQIPLKVNAGPIKINTVLSGPKININVFGLSFKRDLDIKLGLDLQGGADLILRADVSKISANDRDQALTSAKEVIERRVNALGVAEPVVQTSRVGEEYRIIVQLPGVQNIEEARILVGQTAKLDFREFISEKDNESFADTRLPIPTIENTKPTGIDGRDLKSASADFQSASTQQQESGPVVRFELKSEAADKFRKLTKRLIGKPLAIFLDNQILQAPTVQSEIGAEGIITGQTSESSKILAIQLSAGALPVEKIDIISERTIGPTLGKESINKSLLAGAVGLIVVGLFMVAYYGFLGLVSTIALAIYTLLVLAIFKVIPVTLTLSGIAGFILSVGMAVDANILIFERTREELRGGRNQFSAMKIGFSRAWNSIRDSNVSSLITSTILFWFGTGVVKGFALALAIGILVSMFTAIVVTRTFLRFIYREKI</sequence>
<evidence type="ECO:0000259" key="12">
    <source>
        <dbReference type="Pfam" id="PF22599"/>
    </source>
</evidence>
<dbReference type="Gene3D" id="3.30.70.3400">
    <property type="match status" value="1"/>
</dbReference>
<dbReference type="Pfam" id="PF21760">
    <property type="entry name" value="SecD_1st"/>
    <property type="match status" value="1"/>
</dbReference>
<feature type="transmembrane region" description="Helical" evidence="9">
    <location>
        <begin position="298"/>
        <end position="318"/>
    </location>
</feature>
<evidence type="ECO:0000256" key="1">
    <source>
        <dbReference type="ARBA" id="ARBA00004651"/>
    </source>
</evidence>
<dbReference type="GO" id="GO:0006605">
    <property type="term" value="P:protein targeting"/>
    <property type="evidence" value="ECO:0007669"/>
    <property type="project" value="UniProtKB-UniRule"/>
</dbReference>
<comment type="subunit">
    <text evidence="9">Forms a complex with SecF. Part of the essential Sec protein translocation apparatus which comprises SecA, SecYEG and auxiliary proteins SecDF. Other proteins may also be involved.</text>
</comment>
<dbReference type="HAMAP" id="MF_01463_B">
    <property type="entry name" value="SecD_B"/>
    <property type="match status" value="1"/>
</dbReference>